<dbReference type="HOGENOM" id="CLU_001570_14_10_1"/>
<sequence length="562" mass="63435">MNSLLFREALQHASSTDISKLLLSAATLGVLSHVSLFRSLPVEEYLYGLLGLYTATVVAVTVLYLTATAFSPLQVLLRVGCISAAFNTGLASSIAIYRLFFHRLRRFPGPRLSKLSRFYDAYLAGKGLQYHVEIAEMHKRYGDFFRTGPREICIVRKSAVPLLLSPQSKCGKSTFYAQAQTEAEYCNVHQTRDFEDHRRRRKAWDRGLSVKALATYEPSIRAKADLLVLHIEKNRGRAIDATKWSMFLSFDIMGKVGFGKEFNNLSTGVEHPGIKAIHDHMAILGVMCHVPWLLNLISNLPGASFSMAEFFKWCEDEIVQKHRSWDIKETPQDITSWLLKAYVHKEVSAAPTANALHEDSRAVIVAGSETTATTLASILYFLCKNPEILAKLQLLLDEAMPGGSSEWTYDKIKTISYLDDIINETLRLRPAILTGGYRVTPAEGLQVDEVYIPGDVNVFVPTQLIQTDERYYVDAKRFVPERWNEKKEMIQDGAPYFPFLYGPYVCPKKNLALMSLRISVSKLAQLYDIHFAPGENGELFETRTLDTFTTTLPPLHVQFLSR</sequence>
<dbReference type="KEGG" id="ani:ANIA_06101"/>
<dbReference type="AlphaFoldDB" id="C8V2K5"/>
<comment type="similarity">
    <text evidence="1">Belongs to the cytochrome P450 family.</text>
</comment>
<dbReference type="GO" id="GO:0044550">
    <property type="term" value="P:secondary metabolite biosynthetic process"/>
    <property type="evidence" value="ECO:0007669"/>
    <property type="project" value="UniProtKB-ARBA"/>
</dbReference>
<accession>C8V2K5</accession>
<evidence type="ECO:0000256" key="2">
    <source>
        <dbReference type="PIRSR" id="PIRSR602401-1"/>
    </source>
</evidence>
<dbReference type="OrthoDB" id="6692864at2759"/>
<comment type="cofactor">
    <cofactor evidence="2">
        <name>heme</name>
        <dbReference type="ChEBI" id="CHEBI:30413"/>
    </cofactor>
</comment>
<evidence type="ECO:0000313" key="5">
    <source>
        <dbReference type="Proteomes" id="UP000000560"/>
    </source>
</evidence>
<keyword evidence="2" id="KW-0408">Iron</keyword>
<feature type="transmembrane region" description="Helical" evidence="3">
    <location>
        <begin position="46"/>
        <end position="67"/>
    </location>
</feature>
<evidence type="ECO:0000313" key="4">
    <source>
        <dbReference type="EMBL" id="CBF70183.1"/>
    </source>
</evidence>
<dbReference type="EMBL" id="BN001301">
    <property type="protein sequence ID" value="CBF70183.1"/>
    <property type="molecule type" value="Genomic_DNA"/>
</dbReference>
<keyword evidence="3" id="KW-0472">Membrane</keyword>
<dbReference type="FunFam" id="1.10.630.10:FF:000129">
    <property type="entry name" value="Benzoate 4-monooxygenase cytochrome P450"/>
    <property type="match status" value="1"/>
</dbReference>
<keyword evidence="3" id="KW-0812">Transmembrane</keyword>
<name>C8V2K5_EMENI</name>
<dbReference type="SUPFAM" id="SSF48264">
    <property type="entry name" value="Cytochrome P450"/>
    <property type="match status" value="1"/>
</dbReference>
<dbReference type="Gene3D" id="1.10.630.10">
    <property type="entry name" value="Cytochrome P450"/>
    <property type="match status" value="1"/>
</dbReference>
<dbReference type="eggNOG" id="KOG0157">
    <property type="taxonomic scope" value="Eukaryota"/>
</dbReference>
<dbReference type="GeneID" id="2870775"/>
<gene>
    <name evidence="4" type="ORF">ANIA_06101</name>
</gene>
<dbReference type="Pfam" id="PF00067">
    <property type="entry name" value="p450"/>
    <property type="match status" value="1"/>
</dbReference>
<keyword evidence="5" id="KW-1185">Reference proteome</keyword>
<dbReference type="Proteomes" id="UP000000560">
    <property type="component" value="Chromosome I"/>
</dbReference>
<dbReference type="PRINTS" id="PR00463">
    <property type="entry name" value="EP450I"/>
</dbReference>
<dbReference type="PRINTS" id="PR00385">
    <property type="entry name" value="P450"/>
</dbReference>
<dbReference type="InParanoid" id="C8V2K5"/>
<dbReference type="PANTHER" id="PTHR24305">
    <property type="entry name" value="CYTOCHROME P450"/>
    <property type="match status" value="1"/>
</dbReference>
<dbReference type="CDD" id="cd11061">
    <property type="entry name" value="CYP67-like"/>
    <property type="match status" value="1"/>
</dbReference>
<keyword evidence="2" id="KW-0479">Metal-binding</keyword>
<protein>
    <submittedName>
        <fullName evidence="4">Cytochrome P450, putative (Eurofung)</fullName>
    </submittedName>
</protein>
<evidence type="ECO:0000256" key="1">
    <source>
        <dbReference type="ARBA" id="ARBA00010617"/>
    </source>
</evidence>
<dbReference type="GO" id="GO:0020037">
    <property type="term" value="F:heme binding"/>
    <property type="evidence" value="ECO:0007669"/>
    <property type="project" value="InterPro"/>
</dbReference>
<evidence type="ECO:0000256" key="3">
    <source>
        <dbReference type="SAM" id="Phobius"/>
    </source>
</evidence>
<keyword evidence="2" id="KW-0349">Heme</keyword>
<dbReference type="GO" id="GO:0005506">
    <property type="term" value="F:iron ion binding"/>
    <property type="evidence" value="ECO:0007669"/>
    <property type="project" value="InterPro"/>
</dbReference>
<dbReference type="InterPro" id="IPR036396">
    <property type="entry name" value="Cyt_P450_sf"/>
</dbReference>
<dbReference type="GO" id="GO:0016705">
    <property type="term" value="F:oxidoreductase activity, acting on paired donors, with incorporation or reduction of molecular oxygen"/>
    <property type="evidence" value="ECO:0007669"/>
    <property type="project" value="InterPro"/>
</dbReference>
<feature type="binding site" description="axial binding residue" evidence="2">
    <location>
        <position position="506"/>
    </location>
    <ligand>
        <name>heme</name>
        <dbReference type="ChEBI" id="CHEBI:30413"/>
    </ligand>
    <ligandPart>
        <name>Fe</name>
        <dbReference type="ChEBI" id="CHEBI:18248"/>
    </ligandPart>
</feature>
<feature type="transmembrane region" description="Helical" evidence="3">
    <location>
        <begin position="79"/>
        <end position="100"/>
    </location>
</feature>
<dbReference type="VEuPathDB" id="FungiDB:AN6101"/>
<organism evidence="4 5">
    <name type="scientific">Emericella nidulans (strain FGSC A4 / ATCC 38163 / CBS 112.46 / NRRL 194 / M139)</name>
    <name type="common">Aspergillus nidulans</name>
    <dbReference type="NCBI Taxonomy" id="227321"/>
    <lineage>
        <taxon>Eukaryota</taxon>
        <taxon>Fungi</taxon>
        <taxon>Dikarya</taxon>
        <taxon>Ascomycota</taxon>
        <taxon>Pezizomycotina</taxon>
        <taxon>Eurotiomycetes</taxon>
        <taxon>Eurotiomycetidae</taxon>
        <taxon>Eurotiales</taxon>
        <taxon>Aspergillaceae</taxon>
        <taxon>Aspergillus</taxon>
        <taxon>Aspergillus subgen. Nidulantes</taxon>
    </lineage>
</organism>
<dbReference type="OMA" id="WSYEKVK"/>
<dbReference type="InterPro" id="IPR050121">
    <property type="entry name" value="Cytochrome_P450_monoxygenase"/>
</dbReference>
<dbReference type="GO" id="GO:0004497">
    <property type="term" value="F:monooxygenase activity"/>
    <property type="evidence" value="ECO:0007669"/>
    <property type="project" value="InterPro"/>
</dbReference>
<dbReference type="PANTHER" id="PTHR24305:SF78">
    <property type="entry name" value="P450, PUTATIVE (EUROFUNG)-RELATED"/>
    <property type="match status" value="1"/>
</dbReference>
<dbReference type="InterPro" id="IPR002401">
    <property type="entry name" value="Cyt_P450_E_grp-I"/>
</dbReference>
<dbReference type="RefSeq" id="XP_663705.2">
    <property type="nucleotide sequence ID" value="XM_658613.2"/>
</dbReference>
<reference evidence="5" key="2">
    <citation type="journal article" date="2009" name="Fungal Genet. Biol.">
        <title>The 2008 update of the Aspergillus nidulans genome annotation: a community effort.</title>
        <authorList>
            <person name="Wortman J.R."/>
            <person name="Gilsenan J.M."/>
            <person name="Joardar V."/>
            <person name="Deegan J."/>
            <person name="Clutterbuck J."/>
            <person name="Andersen M.R."/>
            <person name="Archer D."/>
            <person name="Bencina M."/>
            <person name="Braus G."/>
            <person name="Coutinho P."/>
            <person name="von Dohren H."/>
            <person name="Doonan J."/>
            <person name="Driessen A.J."/>
            <person name="Durek P."/>
            <person name="Espeso E."/>
            <person name="Fekete E."/>
            <person name="Flipphi M."/>
            <person name="Estrada C.G."/>
            <person name="Geysens S."/>
            <person name="Goldman G."/>
            <person name="de Groot P.W."/>
            <person name="Hansen K."/>
            <person name="Harris S.D."/>
            <person name="Heinekamp T."/>
            <person name="Helmstaedt K."/>
            <person name="Henrissat B."/>
            <person name="Hofmann G."/>
            <person name="Homan T."/>
            <person name="Horio T."/>
            <person name="Horiuchi H."/>
            <person name="James S."/>
            <person name="Jones M."/>
            <person name="Karaffa L."/>
            <person name="Karanyi Z."/>
            <person name="Kato M."/>
            <person name="Keller N."/>
            <person name="Kelly D.E."/>
            <person name="Kiel J.A."/>
            <person name="Kim J.M."/>
            <person name="van der Klei I.J."/>
            <person name="Klis F.M."/>
            <person name="Kovalchuk A."/>
            <person name="Krasevec N."/>
            <person name="Kubicek C.P."/>
            <person name="Liu B."/>
            <person name="Maccabe A."/>
            <person name="Meyer V."/>
            <person name="Mirabito P."/>
            <person name="Miskei M."/>
            <person name="Mos M."/>
            <person name="Mullins J."/>
            <person name="Nelson D.R."/>
            <person name="Nielsen J."/>
            <person name="Oakley B.R."/>
            <person name="Osmani S.A."/>
            <person name="Pakula T."/>
            <person name="Paszewski A."/>
            <person name="Paulsen I."/>
            <person name="Pilsyk S."/>
            <person name="Pocsi I."/>
            <person name="Punt P.J."/>
            <person name="Ram A.F."/>
            <person name="Ren Q."/>
            <person name="Robellet X."/>
            <person name="Robson G."/>
            <person name="Seiboth B."/>
            <person name="van Solingen P."/>
            <person name="Specht T."/>
            <person name="Sun J."/>
            <person name="Taheri-Talesh N."/>
            <person name="Takeshita N."/>
            <person name="Ussery D."/>
            <person name="vanKuyk P.A."/>
            <person name="Visser H."/>
            <person name="van de Vondervoort P.J."/>
            <person name="de Vries R.P."/>
            <person name="Walton J."/>
            <person name="Xiang X."/>
            <person name="Xiong Y."/>
            <person name="Zeng A.P."/>
            <person name="Brandt B.W."/>
            <person name="Cornell M.J."/>
            <person name="van den Hondel C.A."/>
            <person name="Visser J."/>
            <person name="Oliver S.G."/>
            <person name="Turner G."/>
        </authorList>
    </citation>
    <scope>GENOME REANNOTATION</scope>
    <source>
        <strain evidence="5">FGSC A4 / ATCC 38163 / CBS 112.46 / NRRL 194 / M139</strain>
    </source>
</reference>
<keyword evidence="3" id="KW-1133">Transmembrane helix</keyword>
<dbReference type="InterPro" id="IPR001128">
    <property type="entry name" value="Cyt_P450"/>
</dbReference>
<proteinExistence type="inferred from homology"/>
<reference evidence="5" key="1">
    <citation type="journal article" date="2005" name="Nature">
        <title>Sequencing of Aspergillus nidulans and comparative analysis with A. fumigatus and A. oryzae.</title>
        <authorList>
            <person name="Galagan J.E."/>
            <person name="Calvo S.E."/>
            <person name="Cuomo C."/>
            <person name="Ma L.J."/>
            <person name="Wortman J.R."/>
            <person name="Batzoglou S."/>
            <person name="Lee S.I."/>
            <person name="Basturkmen M."/>
            <person name="Spevak C.C."/>
            <person name="Clutterbuck J."/>
            <person name="Kapitonov V."/>
            <person name="Jurka J."/>
            <person name="Scazzocchio C."/>
            <person name="Farman M."/>
            <person name="Butler J."/>
            <person name="Purcell S."/>
            <person name="Harris S."/>
            <person name="Braus G.H."/>
            <person name="Draht O."/>
            <person name="Busch S."/>
            <person name="D'Enfert C."/>
            <person name="Bouchier C."/>
            <person name="Goldman G.H."/>
            <person name="Bell-Pedersen D."/>
            <person name="Griffiths-Jones S."/>
            <person name="Doonan J.H."/>
            <person name="Yu J."/>
            <person name="Vienken K."/>
            <person name="Pain A."/>
            <person name="Freitag M."/>
            <person name="Selker E.U."/>
            <person name="Archer D.B."/>
            <person name="Penalva M.A."/>
            <person name="Oakley B.R."/>
            <person name="Momany M."/>
            <person name="Tanaka T."/>
            <person name="Kumagai T."/>
            <person name="Asai K."/>
            <person name="Machida M."/>
            <person name="Nierman W.C."/>
            <person name="Denning D.W."/>
            <person name="Caddick M."/>
            <person name="Hynes M."/>
            <person name="Paoletti M."/>
            <person name="Fischer R."/>
            <person name="Miller B."/>
            <person name="Dyer P."/>
            <person name="Sachs M.S."/>
            <person name="Osmani S.A."/>
            <person name="Birren B.W."/>
        </authorList>
    </citation>
    <scope>NUCLEOTIDE SEQUENCE [LARGE SCALE GENOMIC DNA]</scope>
    <source>
        <strain evidence="5">FGSC A4 / ATCC 38163 / CBS 112.46 / NRRL 194 / M139</strain>
    </source>
</reference>